<dbReference type="WBParaSite" id="SMUV_0000433701-mRNA-1">
    <property type="protein sequence ID" value="SMUV_0000433701-mRNA-1"/>
    <property type="gene ID" value="SMUV_0000433701"/>
</dbReference>
<feature type="compositionally biased region" description="Basic and acidic residues" evidence="5">
    <location>
        <begin position="292"/>
        <end position="301"/>
    </location>
</feature>
<keyword evidence="6" id="KW-1185">Reference proteome</keyword>
<dbReference type="InterPro" id="IPR019038">
    <property type="entry name" value="POLD3"/>
</dbReference>
<evidence type="ECO:0000256" key="4">
    <source>
        <dbReference type="ARBA" id="ARBA00023242"/>
    </source>
</evidence>
<dbReference type="AlphaFoldDB" id="A0A0N5AIS9"/>
<dbReference type="PANTHER" id="PTHR17598">
    <property type="entry name" value="DNA POLYMERASE DELTA SUBUNIT 3"/>
    <property type="match status" value="1"/>
</dbReference>
<protein>
    <recommendedName>
        <fullName evidence="2">DNA polymerase delta subunit 3</fullName>
    </recommendedName>
</protein>
<dbReference type="GO" id="GO:0006297">
    <property type="term" value="P:nucleotide-excision repair, DNA gap filling"/>
    <property type="evidence" value="ECO:0007669"/>
    <property type="project" value="TreeGrafter"/>
</dbReference>
<dbReference type="GO" id="GO:0043625">
    <property type="term" value="C:delta DNA polymerase complex"/>
    <property type="evidence" value="ECO:0007669"/>
    <property type="project" value="InterPro"/>
</dbReference>
<dbReference type="PANTHER" id="PTHR17598:SF13">
    <property type="entry name" value="DNA POLYMERASE DELTA SUBUNIT 3"/>
    <property type="match status" value="1"/>
</dbReference>
<dbReference type="InterPro" id="IPR041913">
    <property type="entry name" value="POLD3_sf"/>
</dbReference>
<dbReference type="Gene3D" id="3.90.1030.20">
    <property type="entry name" value="DNA polymerase delta, p66 (Cdc27) subunit, wHTH domain"/>
    <property type="match status" value="1"/>
</dbReference>
<dbReference type="GO" id="GO:0006271">
    <property type="term" value="P:DNA strand elongation involved in DNA replication"/>
    <property type="evidence" value="ECO:0007669"/>
    <property type="project" value="TreeGrafter"/>
</dbReference>
<dbReference type="Pfam" id="PF09507">
    <property type="entry name" value="CDC27"/>
    <property type="match status" value="1"/>
</dbReference>
<name>A0A0N5AIS9_9BILA</name>
<evidence type="ECO:0000256" key="1">
    <source>
        <dbReference type="ARBA" id="ARBA00004123"/>
    </source>
</evidence>
<keyword evidence="4" id="KW-0539">Nucleus</keyword>
<keyword evidence="3" id="KW-0235">DNA replication</keyword>
<dbReference type="GO" id="GO:1904161">
    <property type="term" value="P:DNA synthesis involved in UV-damage excision repair"/>
    <property type="evidence" value="ECO:0007669"/>
    <property type="project" value="TreeGrafter"/>
</dbReference>
<evidence type="ECO:0000256" key="5">
    <source>
        <dbReference type="SAM" id="MobiDB-lite"/>
    </source>
</evidence>
<feature type="region of interest" description="Disordered" evidence="5">
    <location>
        <begin position="398"/>
        <end position="440"/>
    </location>
</feature>
<evidence type="ECO:0000313" key="7">
    <source>
        <dbReference type="WBParaSite" id="SMUV_0000433701-mRNA-1"/>
    </source>
</evidence>
<evidence type="ECO:0000256" key="3">
    <source>
        <dbReference type="ARBA" id="ARBA00022705"/>
    </source>
</evidence>
<accession>A0A0N5AIS9</accession>
<dbReference type="GO" id="GO:0003887">
    <property type="term" value="F:DNA-directed DNA polymerase activity"/>
    <property type="evidence" value="ECO:0007669"/>
    <property type="project" value="TreeGrafter"/>
</dbReference>
<feature type="compositionally biased region" description="Polar residues" evidence="5">
    <location>
        <begin position="228"/>
        <end position="246"/>
    </location>
</feature>
<dbReference type="Proteomes" id="UP000046393">
    <property type="component" value="Unplaced"/>
</dbReference>
<feature type="region of interest" description="Disordered" evidence="5">
    <location>
        <begin position="185"/>
        <end position="355"/>
    </location>
</feature>
<organism evidence="6 7">
    <name type="scientific">Syphacia muris</name>
    <dbReference type="NCBI Taxonomy" id="451379"/>
    <lineage>
        <taxon>Eukaryota</taxon>
        <taxon>Metazoa</taxon>
        <taxon>Ecdysozoa</taxon>
        <taxon>Nematoda</taxon>
        <taxon>Chromadorea</taxon>
        <taxon>Rhabditida</taxon>
        <taxon>Spirurina</taxon>
        <taxon>Oxyuridomorpha</taxon>
        <taxon>Oxyuroidea</taxon>
        <taxon>Oxyuridae</taxon>
        <taxon>Syphacia</taxon>
    </lineage>
</organism>
<proteinExistence type="predicted"/>
<feature type="compositionally biased region" description="Basic and acidic residues" evidence="5">
    <location>
        <begin position="320"/>
        <end position="331"/>
    </location>
</feature>
<dbReference type="STRING" id="451379.A0A0N5AIS9"/>
<reference evidence="7" key="1">
    <citation type="submission" date="2017-02" db="UniProtKB">
        <authorList>
            <consortium name="WormBaseParasite"/>
        </authorList>
    </citation>
    <scope>IDENTIFICATION</scope>
</reference>
<feature type="compositionally biased region" description="Polar residues" evidence="5">
    <location>
        <begin position="429"/>
        <end position="440"/>
    </location>
</feature>
<feature type="compositionally biased region" description="Polar residues" evidence="5">
    <location>
        <begin position="398"/>
        <end position="411"/>
    </location>
</feature>
<evidence type="ECO:0000313" key="6">
    <source>
        <dbReference type="Proteomes" id="UP000046393"/>
    </source>
</evidence>
<comment type="subcellular location">
    <subcellularLocation>
        <location evidence="1">Nucleus</location>
    </subcellularLocation>
</comment>
<feature type="compositionally biased region" description="Basic and acidic residues" evidence="5">
    <location>
        <begin position="247"/>
        <end position="276"/>
    </location>
</feature>
<sequence>MERLSARDILETTLLDSHKPLTVTYLSRHGDISVSDACKELDSFYCSHKDRASLHAVYLLSGLLKSKPHFNTSQLCSKLHVSIVSNSQQNQMYRCTELVREESLEQNKEKYTSLDTCEIYCLHTKPIKSLIVLYNMDKFDDEEFKSSDPKRSWIKCPQAEANRIAMVKNHPESAKLFEKIAKIDNSNSNLEGPSPKRKRHSDEDQQYADACLHTKISPKKNSGDSHIRNSPTKAGLHSNNSSSCAKNNEKQRGSRLLFEEKRSNKRSEEDISEKKANVKKYSQKTEASTSASEKRTKRIDLSQDDIFSSVVSSPEDSEDEDKKAVAEETSKSKMPKVKPSFSKSNAPLNFEKIGSSNKVENETKATKKEYVTESFVDEDGFLVTKRVLKEVPLQKKAQVTGSTLNEKQSGSKGKETKCPPMKKPKKENITQSKISSFFKK</sequence>
<evidence type="ECO:0000256" key="2">
    <source>
        <dbReference type="ARBA" id="ARBA00017589"/>
    </source>
</evidence>